<dbReference type="KEGG" id="cep:Cri9333_1492"/>
<sequence>MGILAIRADERVKNVYFTEETISVDLMDGRTITVPLVWYPKLFNATPEQQEKWQLCGGGYGIHWEEIDEDLSTEGMLRGAPAPMNVNLNLHKDANSQRCG</sequence>
<dbReference type="EMBL" id="CP003620">
    <property type="protein sequence ID" value="AFZ12384.1"/>
    <property type="molecule type" value="Genomic_DNA"/>
</dbReference>
<accession>K9VXW2</accession>
<evidence type="ECO:0000313" key="1">
    <source>
        <dbReference type="EMBL" id="AFZ12384.1"/>
    </source>
</evidence>
<dbReference type="InterPro" id="IPR018841">
    <property type="entry name" value="DUF2442"/>
</dbReference>
<dbReference type="PATRIC" id="fig|1173022.3.peg.1612"/>
<gene>
    <name evidence="1" type="ORF">Cri9333_1492</name>
</gene>
<dbReference type="Gene3D" id="3.30.2020.40">
    <property type="entry name" value="Uncharacterised protein PF10387, DUF2442"/>
    <property type="match status" value="1"/>
</dbReference>
<dbReference type="STRING" id="1173022.Cri9333_1492"/>
<evidence type="ECO:0000313" key="2">
    <source>
        <dbReference type="Proteomes" id="UP000010472"/>
    </source>
</evidence>
<dbReference type="AlphaFoldDB" id="K9VXW2"/>
<dbReference type="Proteomes" id="UP000010472">
    <property type="component" value="Chromosome"/>
</dbReference>
<name>K9VXW2_9CYAN</name>
<keyword evidence="2" id="KW-1185">Reference proteome</keyword>
<evidence type="ECO:0008006" key="3">
    <source>
        <dbReference type="Google" id="ProtNLM"/>
    </source>
</evidence>
<proteinExistence type="predicted"/>
<dbReference type="RefSeq" id="WP_015202505.1">
    <property type="nucleotide sequence ID" value="NC_019753.1"/>
</dbReference>
<protein>
    <recommendedName>
        <fullName evidence="3">DUF2442 domain-containing protein</fullName>
    </recommendedName>
</protein>
<reference evidence="1 2" key="1">
    <citation type="submission" date="2012-06" db="EMBL/GenBank/DDBJ databases">
        <title>Finished chromosome of genome of Crinalium epipsammum PCC 9333.</title>
        <authorList>
            <consortium name="US DOE Joint Genome Institute"/>
            <person name="Gugger M."/>
            <person name="Coursin T."/>
            <person name="Rippka R."/>
            <person name="Tandeau De Marsac N."/>
            <person name="Huntemann M."/>
            <person name="Wei C.-L."/>
            <person name="Han J."/>
            <person name="Detter J.C."/>
            <person name="Han C."/>
            <person name="Tapia R."/>
            <person name="Davenport K."/>
            <person name="Daligault H."/>
            <person name="Erkkila T."/>
            <person name="Gu W."/>
            <person name="Munk A.C.C."/>
            <person name="Teshima H."/>
            <person name="Xu Y."/>
            <person name="Chain P."/>
            <person name="Chen A."/>
            <person name="Krypides N."/>
            <person name="Mavromatis K."/>
            <person name="Markowitz V."/>
            <person name="Szeto E."/>
            <person name="Ivanova N."/>
            <person name="Mikhailova N."/>
            <person name="Ovchinnikova G."/>
            <person name="Pagani I."/>
            <person name="Pati A."/>
            <person name="Goodwin L."/>
            <person name="Peters L."/>
            <person name="Pitluck S."/>
            <person name="Woyke T."/>
            <person name="Kerfeld C."/>
        </authorList>
    </citation>
    <scope>NUCLEOTIDE SEQUENCE [LARGE SCALE GENOMIC DNA]</scope>
    <source>
        <strain evidence="1 2">PCC 9333</strain>
    </source>
</reference>
<organism evidence="1 2">
    <name type="scientific">Crinalium epipsammum PCC 9333</name>
    <dbReference type="NCBI Taxonomy" id="1173022"/>
    <lineage>
        <taxon>Bacteria</taxon>
        <taxon>Bacillati</taxon>
        <taxon>Cyanobacteriota</taxon>
        <taxon>Cyanophyceae</taxon>
        <taxon>Gomontiellales</taxon>
        <taxon>Gomontiellaceae</taxon>
        <taxon>Crinalium</taxon>
    </lineage>
</organism>
<dbReference type="HOGENOM" id="CLU_177114_1_0_3"/>
<dbReference type="Pfam" id="PF10387">
    <property type="entry name" value="DUF2442"/>
    <property type="match status" value="1"/>
</dbReference>
<dbReference type="OrthoDB" id="337884at2"/>
<dbReference type="eggNOG" id="ENOG5032YT2">
    <property type="taxonomic scope" value="Bacteria"/>
</dbReference>